<dbReference type="EMBL" id="AC239368">
    <property type="status" value="NOT_ANNOTATED_CDS"/>
    <property type="molecule type" value="Genomic_DNA"/>
</dbReference>
<sequence length="525" mass="60152">NGCPSERKSHTSLTLNEKQEMTKLNEEVMLKANTSQKVGLLHNDSHAVNAKEKFLNTTPVNTSMIKKQNSLIADMESFIGLDRSNYQNISLSQNLQRKTLTLFNSVKDERGEEAAEEKLEGSRGWMRFKERCYLHNIKLQSEAANAATASYPEVISGYTEQQMNAATLNSRFFSKMLSRTFTATEETSTPGFKVSKDKLTLLGANAAGDFKLKPMLIYHSNPRALKNYATFTLPVLYKWNNKALMTTHLFTTWYTEYFKPTVETYLLLIDSAPNHQRVLMEMYKEINVFMPANATSILEPKDQVVIFIFKYYYLRHTFHKAITTTDSDSTDGSGQSTLKPFWKVIILDTVQNSHDSQEVKMSTLTELMPILLDDFERFKTSVEEVIADVVETARELELAVEPEDMIELLSFHDKTLTDEVLLLMDEQRKFLEIESTPGEDAVNLVEMTTKDLEHYINLAGKVVAGFERTDFNFKGRSTVRKMLAKVIIHYREIFCEKSQSMWQTLLLSYFQKLPQPHQPSATTTL</sequence>
<evidence type="ECO:0000313" key="2">
    <source>
        <dbReference type="Ensembl" id="ENSCSAP00000011304.1"/>
    </source>
</evidence>
<reference evidence="2" key="3">
    <citation type="submission" date="2025-09" db="UniProtKB">
        <authorList>
            <consortium name="Ensembl"/>
        </authorList>
    </citation>
    <scope>IDENTIFICATION</scope>
</reference>
<keyword evidence="3" id="KW-1185">Reference proteome</keyword>
<dbReference type="jPOST" id="A0A0D9RRR5"/>
<dbReference type="AlphaFoldDB" id="A0A0D9RRR5"/>
<name>A0A0D9RRR5_CHLSB</name>
<accession>A0A0D9RRR5</accession>
<dbReference type="PANTHER" id="PTHR19303:SF26">
    <property type="entry name" value="TIGGER TRANSPOSABLE ELEMENT-DERIVED PROTEIN 1"/>
    <property type="match status" value="1"/>
</dbReference>
<reference evidence="2" key="2">
    <citation type="submission" date="2025-08" db="UniProtKB">
        <authorList>
            <consortium name="Ensembl"/>
        </authorList>
    </citation>
    <scope>IDENTIFICATION</scope>
</reference>
<dbReference type="GO" id="GO:0003677">
    <property type="term" value="F:DNA binding"/>
    <property type="evidence" value="ECO:0007669"/>
    <property type="project" value="TreeGrafter"/>
</dbReference>
<dbReference type="Pfam" id="PF03184">
    <property type="entry name" value="DDE_1"/>
    <property type="match status" value="1"/>
</dbReference>
<dbReference type="Ensembl" id="ENSCSAT00000013300.1">
    <property type="protein sequence ID" value="ENSCSAP00000011304.1"/>
    <property type="gene ID" value="ENSCSAG00000015214.1"/>
</dbReference>
<dbReference type="InterPro" id="IPR004875">
    <property type="entry name" value="DDE_SF_endonuclease_dom"/>
</dbReference>
<dbReference type="GeneTree" id="ENSGT00940000155163"/>
<organism evidence="2 3">
    <name type="scientific">Chlorocebus sabaeus</name>
    <name type="common">Green monkey</name>
    <name type="synonym">Simia sabaea</name>
    <dbReference type="NCBI Taxonomy" id="60711"/>
    <lineage>
        <taxon>Eukaryota</taxon>
        <taxon>Metazoa</taxon>
        <taxon>Chordata</taxon>
        <taxon>Craniata</taxon>
        <taxon>Vertebrata</taxon>
        <taxon>Euteleostomi</taxon>
        <taxon>Mammalia</taxon>
        <taxon>Eutheria</taxon>
        <taxon>Euarchontoglires</taxon>
        <taxon>Primates</taxon>
        <taxon>Haplorrhini</taxon>
        <taxon>Catarrhini</taxon>
        <taxon>Cercopithecidae</taxon>
        <taxon>Cercopithecinae</taxon>
        <taxon>Chlorocebus</taxon>
    </lineage>
</organism>
<dbReference type="GO" id="GO:0005634">
    <property type="term" value="C:nucleus"/>
    <property type="evidence" value="ECO:0007669"/>
    <property type="project" value="TreeGrafter"/>
</dbReference>
<dbReference type="PANTHER" id="PTHR19303">
    <property type="entry name" value="TRANSPOSON"/>
    <property type="match status" value="1"/>
</dbReference>
<reference evidence="2 3" key="1">
    <citation type="submission" date="2014-03" db="EMBL/GenBank/DDBJ databases">
        <authorList>
            <person name="Warren W."/>
            <person name="Wilson R.K."/>
        </authorList>
    </citation>
    <scope>NUCLEOTIDE SEQUENCE</scope>
</reference>
<dbReference type="InterPro" id="IPR050863">
    <property type="entry name" value="CenT-Element_Derived"/>
</dbReference>
<dbReference type="Proteomes" id="UP000029965">
    <property type="component" value="Chromosome 4"/>
</dbReference>
<dbReference type="eggNOG" id="KOG3105">
    <property type="taxonomic scope" value="Eukaryota"/>
</dbReference>
<protein>
    <recommendedName>
        <fullName evidence="1">DDE-1 domain-containing protein</fullName>
    </recommendedName>
</protein>
<feature type="domain" description="DDE-1" evidence="1">
    <location>
        <begin position="200"/>
        <end position="354"/>
    </location>
</feature>
<proteinExistence type="predicted"/>
<dbReference type="Bgee" id="ENSCSAG00000015214">
    <property type="expression patterns" value="Expressed in caudate nucleus and 4 other cell types or tissues"/>
</dbReference>
<evidence type="ECO:0000259" key="1">
    <source>
        <dbReference type="Pfam" id="PF03184"/>
    </source>
</evidence>
<evidence type="ECO:0000313" key="3">
    <source>
        <dbReference type="Proteomes" id="UP000029965"/>
    </source>
</evidence>